<name>A0A1F6FJ51_9BACT</name>
<organism evidence="3 4">
    <name type="scientific">Candidatus Kaiserbacteria bacterium RIFOXYB1_FULL_46_14</name>
    <dbReference type="NCBI Taxonomy" id="1798531"/>
    <lineage>
        <taxon>Bacteria</taxon>
        <taxon>Candidatus Kaiseribacteriota</taxon>
    </lineage>
</organism>
<dbReference type="PANTHER" id="PTHR35134">
    <property type="entry name" value="NUCLEOTIDASE YQFW-RELATED"/>
    <property type="match status" value="1"/>
</dbReference>
<feature type="active site" description="Proton donor" evidence="2">
    <location>
        <position position="14"/>
    </location>
</feature>
<evidence type="ECO:0000313" key="3">
    <source>
        <dbReference type="EMBL" id="OGG85884.1"/>
    </source>
</evidence>
<dbReference type="InterPro" id="IPR052419">
    <property type="entry name" value="5_3-deoxyribonucleotidase-like"/>
</dbReference>
<protein>
    <recommendedName>
        <fullName evidence="5">Nucleotidase</fullName>
    </recommendedName>
</protein>
<evidence type="ECO:0008006" key="5">
    <source>
        <dbReference type="Google" id="ProtNLM"/>
    </source>
</evidence>
<gene>
    <name evidence="3" type="ORF">A2392_00530</name>
</gene>
<feature type="active site" description="Nucleophile" evidence="2">
    <location>
        <position position="12"/>
    </location>
</feature>
<dbReference type="GO" id="GO:0008253">
    <property type="term" value="F:5'-nucleotidase activity"/>
    <property type="evidence" value="ECO:0007669"/>
    <property type="project" value="InterPro"/>
</dbReference>
<comment type="caution">
    <text evidence="3">The sequence shown here is derived from an EMBL/GenBank/DDBJ whole genome shotgun (WGS) entry which is preliminary data.</text>
</comment>
<dbReference type="Gene3D" id="3.40.50.1000">
    <property type="entry name" value="HAD superfamily/HAD-like"/>
    <property type="match status" value="1"/>
</dbReference>
<dbReference type="Pfam" id="PF06941">
    <property type="entry name" value="NT5C"/>
    <property type="match status" value="1"/>
</dbReference>
<dbReference type="STRING" id="1798531.A2392_00530"/>
<dbReference type="PANTHER" id="PTHR35134:SF2">
    <property type="entry name" value="NUCLEOTIDASE YQFW-RELATED"/>
    <property type="match status" value="1"/>
</dbReference>
<comment type="similarity">
    <text evidence="1">Belongs to the 5'(3')-deoxyribonucleotidase family.</text>
</comment>
<reference evidence="3 4" key="1">
    <citation type="journal article" date="2016" name="Nat. Commun.">
        <title>Thousands of microbial genomes shed light on interconnected biogeochemical processes in an aquifer system.</title>
        <authorList>
            <person name="Anantharaman K."/>
            <person name="Brown C.T."/>
            <person name="Hug L.A."/>
            <person name="Sharon I."/>
            <person name="Castelle C.J."/>
            <person name="Probst A.J."/>
            <person name="Thomas B.C."/>
            <person name="Singh A."/>
            <person name="Wilkins M.J."/>
            <person name="Karaoz U."/>
            <person name="Brodie E.L."/>
            <person name="Williams K.H."/>
            <person name="Hubbard S.S."/>
            <person name="Banfield J.F."/>
        </authorList>
    </citation>
    <scope>NUCLEOTIDE SEQUENCE [LARGE SCALE GENOMIC DNA]</scope>
</reference>
<evidence type="ECO:0000256" key="1">
    <source>
        <dbReference type="ARBA" id="ARBA00009589"/>
    </source>
</evidence>
<dbReference type="Proteomes" id="UP000177395">
    <property type="component" value="Unassembled WGS sequence"/>
</dbReference>
<dbReference type="InterPro" id="IPR010708">
    <property type="entry name" value="5'(3')-deoxyribonucleotidase"/>
</dbReference>
<accession>A0A1F6FJ51</accession>
<dbReference type="InterPro" id="IPR036412">
    <property type="entry name" value="HAD-like_sf"/>
</dbReference>
<dbReference type="InterPro" id="IPR023214">
    <property type="entry name" value="HAD_sf"/>
</dbReference>
<sequence>MQSGQMKVVALDFDDVVAHFNAHFVLFHNKNYGTALEYEDLYLYDDWEKMYGCDRATMNDRAHEFYRSKEHKEIEPVPGAIEAIEHLSKDYSLQIVTSRPEHIRDVTLHWIEEFFPVHFDQIHFTNGFMGADGATVKKKSEVCREIGASILVDDALKHVKDVAQSGLPAILPDRPWNREENPTGVQRMYSWNEIVDFIKAKI</sequence>
<dbReference type="EMBL" id="MFMS01000004">
    <property type="protein sequence ID" value="OGG85884.1"/>
    <property type="molecule type" value="Genomic_DNA"/>
</dbReference>
<evidence type="ECO:0000313" key="4">
    <source>
        <dbReference type="Proteomes" id="UP000177395"/>
    </source>
</evidence>
<dbReference type="SUPFAM" id="SSF56784">
    <property type="entry name" value="HAD-like"/>
    <property type="match status" value="1"/>
</dbReference>
<dbReference type="AlphaFoldDB" id="A0A1F6FJ51"/>
<evidence type="ECO:0000256" key="2">
    <source>
        <dbReference type="PIRSR" id="PIRSR610708-1"/>
    </source>
</evidence>
<dbReference type="GO" id="GO:0009264">
    <property type="term" value="P:deoxyribonucleotide catabolic process"/>
    <property type="evidence" value="ECO:0007669"/>
    <property type="project" value="InterPro"/>
</dbReference>
<proteinExistence type="inferred from homology"/>